<keyword evidence="4 5" id="KW-0472">Membrane</keyword>
<feature type="domain" description="EamA" evidence="6">
    <location>
        <begin position="31"/>
        <end position="155"/>
    </location>
</feature>
<name>A0A484QD74_9ZZZZ</name>
<feature type="transmembrane region" description="Helical" evidence="5">
    <location>
        <begin position="142"/>
        <end position="160"/>
    </location>
</feature>
<dbReference type="SUPFAM" id="SSF103481">
    <property type="entry name" value="Multidrug resistance efflux transporter EmrE"/>
    <property type="match status" value="2"/>
</dbReference>
<proteinExistence type="predicted"/>
<sequence>MPCASQPPVSPRSLHWRLALPAPVIMPLLHLLLALSVVLIWGTNFVVIKWGLVDFPPFLLSTLRFLLSALPWVFFIRRPAVPWTTMAGFGTLLGAGQFGLLYWAMQSDITPGLASLVVQSQVFFTILMAMALAGERPARPQIVALGLAVAGLALVGWRSVTDAGAAVTLAGLGLVLSAAFCWACANTVVRRAGRVNMVSFTVWSSLYAVAPLSLITFVAEGPAAIGAALSHASLGGWASVLWQAVGNTIYGFGAWNWLLSRHPAATVTPMALLVPVFGMLSSALLLDESLPAWKLSAAGLVIGGLALNIYASRLHAPLPRP</sequence>
<evidence type="ECO:0000256" key="1">
    <source>
        <dbReference type="ARBA" id="ARBA00004141"/>
    </source>
</evidence>
<feature type="transmembrane region" description="Helical" evidence="5">
    <location>
        <begin position="266"/>
        <end position="286"/>
    </location>
</feature>
<dbReference type="InterPro" id="IPR050638">
    <property type="entry name" value="AA-Vitamin_Transporters"/>
</dbReference>
<comment type="subcellular location">
    <subcellularLocation>
        <location evidence="1">Membrane</location>
        <topology evidence="1">Multi-pass membrane protein</topology>
    </subcellularLocation>
</comment>
<dbReference type="GO" id="GO:0016020">
    <property type="term" value="C:membrane"/>
    <property type="evidence" value="ECO:0007669"/>
    <property type="project" value="UniProtKB-SubCell"/>
</dbReference>
<feature type="transmembrane region" description="Helical" evidence="5">
    <location>
        <begin position="239"/>
        <end position="259"/>
    </location>
</feature>
<evidence type="ECO:0000256" key="5">
    <source>
        <dbReference type="SAM" id="Phobius"/>
    </source>
</evidence>
<feature type="transmembrane region" description="Helical" evidence="5">
    <location>
        <begin position="197"/>
        <end position="219"/>
    </location>
</feature>
<dbReference type="PANTHER" id="PTHR32322:SF9">
    <property type="entry name" value="AMINO-ACID METABOLITE EFFLUX PUMP-RELATED"/>
    <property type="match status" value="1"/>
</dbReference>
<keyword evidence="2 5" id="KW-0812">Transmembrane</keyword>
<evidence type="ECO:0000256" key="3">
    <source>
        <dbReference type="ARBA" id="ARBA00022989"/>
    </source>
</evidence>
<evidence type="ECO:0000313" key="7">
    <source>
        <dbReference type="EMBL" id="VFR36438.1"/>
    </source>
</evidence>
<dbReference type="Pfam" id="PF00892">
    <property type="entry name" value="EamA"/>
    <property type="match status" value="2"/>
</dbReference>
<organism evidence="7">
    <name type="scientific">plant metagenome</name>
    <dbReference type="NCBI Taxonomy" id="1297885"/>
    <lineage>
        <taxon>unclassified sequences</taxon>
        <taxon>metagenomes</taxon>
        <taxon>organismal metagenomes</taxon>
    </lineage>
</organism>
<protein>
    <submittedName>
        <fullName evidence="7">Permease of the drug/metabolite transporter (DMT) superfamily</fullName>
    </submittedName>
</protein>
<feature type="transmembrane region" description="Helical" evidence="5">
    <location>
        <begin position="166"/>
        <end position="185"/>
    </location>
</feature>
<dbReference type="EMBL" id="CAADIG010000001">
    <property type="protein sequence ID" value="VFR36438.1"/>
    <property type="molecule type" value="Genomic_DNA"/>
</dbReference>
<evidence type="ECO:0000256" key="2">
    <source>
        <dbReference type="ARBA" id="ARBA00022692"/>
    </source>
</evidence>
<dbReference type="AlphaFoldDB" id="A0A484QD74"/>
<feature type="transmembrane region" description="Helical" evidence="5">
    <location>
        <begin position="109"/>
        <end position="130"/>
    </location>
</feature>
<feature type="domain" description="EamA" evidence="6">
    <location>
        <begin position="170"/>
        <end position="309"/>
    </location>
</feature>
<evidence type="ECO:0000259" key="6">
    <source>
        <dbReference type="Pfam" id="PF00892"/>
    </source>
</evidence>
<accession>A0A484QD74</accession>
<gene>
    <name evidence="7" type="ORF">ANT2_2858</name>
    <name evidence="8" type="ORF">ANT3_2860</name>
</gene>
<dbReference type="PANTHER" id="PTHR32322">
    <property type="entry name" value="INNER MEMBRANE TRANSPORTER"/>
    <property type="match status" value="1"/>
</dbReference>
<feature type="transmembrane region" description="Helical" evidence="5">
    <location>
        <begin position="55"/>
        <end position="76"/>
    </location>
</feature>
<dbReference type="InterPro" id="IPR037185">
    <property type="entry name" value="EmrE-like"/>
</dbReference>
<keyword evidence="3 5" id="KW-1133">Transmembrane helix</keyword>
<feature type="transmembrane region" description="Helical" evidence="5">
    <location>
        <begin position="20"/>
        <end position="43"/>
    </location>
</feature>
<evidence type="ECO:0000256" key="4">
    <source>
        <dbReference type="ARBA" id="ARBA00023136"/>
    </source>
</evidence>
<dbReference type="EMBL" id="CAADID010000008">
    <property type="protein sequence ID" value="VFR61741.1"/>
    <property type="molecule type" value="Genomic_DNA"/>
</dbReference>
<feature type="transmembrane region" description="Helical" evidence="5">
    <location>
        <begin position="292"/>
        <end position="311"/>
    </location>
</feature>
<reference evidence="7" key="1">
    <citation type="submission" date="2019-03" db="EMBL/GenBank/DDBJ databases">
        <authorList>
            <person name="Danneels B."/>
        </authorList>
    </citation>
    <scope>NUCLEOTIDE SEQUENCE</scope>
</reference>
<feature type="transmembrane region" description="Helical" evidence="5">
    <location>
        <begin position="83"/>
        <end position="103"/>
    </location>
</feature>
<dbReference type="InterPro" id="IPR000620">
    <property type="entry name" value="EamA_dom"/>
</dbReference>
<evidence type="ECO:0000313" key="8">
    <source>
        <dbReference type="EMBL" id="VFR61741.1"/>
    </source>
</evidence>